<keyword evidence="5" id="KW-1185">Reference proteome</keyword>
<name>A0A7C8MYH2_9PEZI</name>
<dbReference type="PANTHER" id="PTHR46505:SF1">
    <property type="entry name" value="OXIDOREDUCTASE NAD-BINDING DOMAIN-CONTAINING PROTEIN 1"/>
    <property type="match status" value="1"/>
</dbReference>
<sequence length="379" mass="40608">MTSMPDHLERTAAEPRDKSLHTVVLQSIKDVNNTTRIFRLGVPRDSPPIRFLPGQWLDVYVPGVERAGGFTITSTPREARLAYPSLESEEADVTPSLNEQGENVEAAQGPYLELAVQRSPENPPAAWLWQEHDPPTADPQSLASGASSIIGRELRVRVGGGFVWPPPGINVRTLRRVVFVAGGVGVNPLVSMLCSLAPAAAGASNTAGTNLEVRFLYSLKDPGVSAGDSGYRKAENMLFLERIARVFRQGRVKGSLEVFLTGGGGSGTGIANAEEAKSTSITGDEDGEGEENVITVGGGQAEGENENKEGNDAFAIPFHSRRCTVENDVAGAVGDPRFAVVYVCGVPTMTDQFVAKLTSRRAEGGLGMEPHRVLCERWW</sequence>
<dbReference type="SUPFAM" id="SSF63380">
    <property type="entry name" value="Riboflavin synthase domain-like"/>
    <property type="match status" value="1"/>
</dbReference>
<gene>
    <name evidence="4" type="ORF">GQX73_g2324</name>
</gene>
<proteinExistence type="predicted"/>
<evidence type="ECO:0000256" key="1">
    <source>
        <dbReference type="ARBA" id="ARBA00023002"/>
    </source>
</evidence>
<protein>
    <recommendedName>
        <fullName evidence="3">FAD-binding FR-type domain-containing protein</fullName>
    </recommendedName>
</protein>
<keyword evidence="1" id="KW-0560">Oxidoreductase</keyword>
<dbReference type="InterPro" id="IPR039261">
    <property type="entry name" value="FNR_nucleotide-bd"/>
</dbReference>
<reference evidence="4 5" key="1">
    <citation type="submission" date="2019-12" db="EMBL/GenBank/DDBJ databases">
        <title>Draft genome sequence of the ascomycete Xylaria multiplex DSM 110363.</title>
        <authorList>
            <person name="Buettner E."/>
            <person name="Kellner H."/>
        </authorList>
    </citation>
    <scope>NUCLEOTIDE SEQUENCE [LARGE SCALE GENOMIC DNA]</scope>
    <source>
        <strain evidence="4 5">DSM 110363</strain>
    </source>
</reference>
<evidence type="ECO:0000256" key="2">
    <source>
        <dbReference type="ARBA" id="ARBA00023027"/>
    </source>
</evidence>
<evidence type="ECO:0000313" key="4">
    <source>
        <dbReference type="EMBL" id="KAF2971255.1"/>
    </source>
</evidence>
<feature type="domain" description="FAD-binding FR-type" evidence="3">
    <location>
        <begin position="18"/>
        <end position="166"/>
    </location>
</feature>
<dbReference type="EMBL" id="WUBL01000015">
    <property type="protein sequence ID" value="KAF2971255.1"/>
    <property type="molecule type" value="Genomic_DNA"/>
</dbReference>
<dbReference type="Gene3D" id="3.40.50.80">
    <property type="entry name" value="Nucleotide-binding domain of ferredoxin-NADP reductase (FNR) module"/>
    <property type="match status" value="1"/>
</dbReference>
<dbReference type="SUPFAM" id="SSF52343">
    <property type="entry name" value="Ferredoxin reductase-like, C-terminal NADP-linked domain"/>
    <property type="match status" value="1"/>
</dbReference>
<organism evidence="4 5">
    <name type="scientific">Xylaria multiplex</name>
    <dbReference type="NCBI Taxonomy" id="323545"/>
    <lineage>
        <taxon>Eukaryota</taxon>
        <taxon>Fungi</taxon>
        <taxon>Dikarya</taxon>
        <taxon>Ascomycota</taxon>
        <taxon>Pezizomycotina</taxon>
        <taxon>Sordariomycetes</taxon>
        <taxon>Xylariomycetidae</taxon>
        <taxon>Xylariales</taxon>
        <taxon>Xylariaceae</taxon>
        <taxon>Xylaria</taxon>
    </lineage>
</organism>
<evidence type="ECO:0000313" key="5">
    <source>
        <dbReference type="Proteomes" id="UP000481858"/>
    </source>
</evidence>
<dbReference type="GO" id="GO:0005739">
    <property type="term" value="C:mitochondrion"/>
    <property type="evidence" value="ECO:0007669"/>
    <property type="project" value="TreeGrafter"/>
</dbReference>
<dbReference type="InterPro" id="IPR052128">
    <property type="entry name" value="Oxidoreductase_NAD-binding"/>
</dbReference>
<dbReference type="PANTHER" id="PTHR46505">
    <property type="entry name" value="OXIDOREDUCTASE NAD-BINDING DOMAIN-CONTAINING PROTEIN 1"/>
    <property type="match status" value="1"/>
</dbReference>
<dbReference type="Proteomes" id="UP000481858">
    <property type="component" value="Unassembled WGS sequence"/>
</dbReference>
<comment type="caution">
    <text evidence="4">The sequence shown here is derived from an EMBL/GenBank/DDBJ whole genome shotgun (WGS) entry which is preliminary data.</text>
</comment>
<dbReference type="PROSITE" id="PS51384">
    <property type="entry name" value="FAD_FR"/>
    <property type="match status" value="1"/>
</dbReference>
<keyword evidence="2" id="KW-0520">NAD</keyword>
<dbReference type="InterPro" id="IPR017938">
    <property type="entry name" value="Riboflavin_synthase-like_b-brl"/>
</dbReference>
<dbReference type="GO" id="GO:0016491">
    <property type="term" value="F:oxidoreductase activity"/>
    <property type="evidence" value="ECO:0007669"/>
    <property type="project" value="UniProtKB-KW"/>
</dbReference>
<dbReference type="InParanoid" id="A0A7C8MYH2"/>
<evidence type="ECO:0000259" key="3">
    <source>
        <dbReference type="PROSITE" id="PS51384"/>
    </source>
</evidence>
<dbReference type="Gene3D" id="2.40.30.10">
    <property type="entry name" value="Translation factors"/>
    <property type="match status" value="1"/>
</dbReference>
<dbReference type="InterPro" id="IPR017927">
    <property type="entry name" value="FAD-bd_FR_type"/>
</dbReference>
<dbReference type="AlphaFoldDB" id="A0A7C8MYH2"/>
<accession>A0A7C8MYH2</accession>
<dbReference type="OrthoDB" id="436496at2759"/>